<feature type="chain" id="PRO_5010004686" description="Thiol:disulfide interchange protein" evidence="1">
    <location>
        <begin position="23"/>
        <end position="271"/>
    </location>
</feature>
<evidence type="ECO:0000313" key="3">
    <source>
        <dbReference type="EMBL" id="AOV18791.1"/>
    </source>
</evidence>
<dbReference type="SUPFAM" id="SSF52833">
    <property type="entry name" value="Thioredoxin-like"/>
    <property type="match status" value="1"/>
</dbReference>
<geneLocation type="plasmid" evidence="4">
    <name>papv6</name>
</geneLocation>
<evidence type="ECO:0000259" key="2">
    <source>
        <dbReference type="Pfam" id="PF13098"/>
    </source>
</evidence>
<dbReference type="Pfam" id="PF13098">
    <property type="entry name" value="Thioredoxin_2"/>
    <property type="match status" value="1"/>
</dbReference>
<dbReference type="EMBL" id="CP017449">
    <property type="protein sequence ID" value="AOV18791.1"/>
    <property type="molecule type" value="Genomic_DNA"/>
</dbReference>
<proteinExistence type="inferred from homology"/>
<keyword evidence="4" id="KW-1185">Reference proteome</keyword>
<dbReference type="Gene3D" id="3.40.30.10">
    <property type="entry name" value="Glutaredoxin"/>
    <property type="match status" value="1"/>
</dbReference>
<dbReference type="Proteomes" id="UP000095342">
    <property type="component" value="Plasmid pAPV6"/>
</dbReference>
<dbReference type="PANTHER" id="PTHR35272">
    <property type="entry name" value="THIOL:DISULFIDE INTERCHANGE PROTEIN DSBC-RELATED"/>
    <property type="match status" value="1"/>
</dbReference>
<keyword evidence="3" id="KW-0614">Plasmid</keyword>
<reference evidence="3 4" key="1">
    <citation type="submission" date="2016-09" db="EMBL/GenBank/DDBJ databases">
        <title>Acidihalobacter prosperus V6 (DSM14174).</title>
        <authorList>
            <person name="Khaleque H.N."/>
            <person name="Ramsay J.P."/>
            <person name="Murphy R.J.T."/>
            <person name="Kaksonen A.H."/>
            <person name="Boxall N.J."/>
            <person name="Watkin E.L.J."/>
        </authorList>
    </citation>
    <scope>NUCLEOTIDE SEQUENCE [LARGE SCALE GENOMIC DNA]</scope>
    <source>
        <strain evidence="3 4">V6</strain>
        <plasmid evidence="4">papv6</plasmid>
    </source>
</reference>
<dbReference type="AlphaFoldDB" id="A0A1D8KCV2"/>
<gene>
    <name evidence="3" type="ORF">BJI67_16260</name>
</gene>
<evidence type="ECO:0000256" key="1">
    <source>
        <dbReference type="RuleBase" id="RU364038"/>
    </source>
</evidence>
<comment type="subcellular location">
    <subcellularLocation>
        <location evidence="1">Periplasm</location>
    </subcellularLocation>
</comment>
<dbReference type="CDD" id="cd03020">
    <property type="entry name" value="DsbA_DsbC_DsbG"/>
    <property type="match status" value="1"/>
</dbReference>
<dbReference type="NCBIfam" id="NF008657">
    <property type="entry name" value="PRK11657.1"/>
    <property type="match status" value="1"/>
</dbReference>
<dbReference type="InterPro" id="IPR051470">
    <property type="entry name" value="Thiol:disulfide_interchange"/>
</dbReference>
<keyword evidence="1" id="KW-0732">Signal</keyword>
<sequence length="271" mass="28746">MRLSASLIMTLGLSLAGGAAMAAEHAAPEAAPAITQTIPGMANLKVEKKIALKQYGLTAYIVKTPQGRSSVFYTDASGKKFMILGLLIGPGGHNETAKLLLANNTPINYSKLAAAVATRKVIHDGTKGPLIYAFFDPNCIFCHKLWAATRTDVETGKLQIDWLPVAFLKQSSQGKAVAIMSSKDPLNAMNDNEINFNSSEEEGGITPADMAEPTTAMKQAAHQIAENEATMREYHFNGTPTIVFKGKKDGKWHAFGGMPPGGASTIVALAG</sequence>
<keyword evidence="1" id="KW-0676">Redox-active center</keyword>
<accession>A0A1D8KCV2</accession>
<dbReference type="KEGG" id="aaeo:BJI67_16260"/>
<dbReference type="InterPro" id="IPR036249">
    <property type="entry name" value="Thioredoxin-like_sf"/>
</dbReference>
<comment type="similarity">
    <text evidence="1">Belongs to the thioredoxin family. DsbC subfamily.</text>
</comment>
<dbReference type="GO" id="GO:0042597">
    <property type="term" value="C:periplasmic space"/>
    <property type="evidence" value="ECO:0007669"/>
    <property type="project" value="UniProtKB-SubCell"/>
</dbReference>
<comment type="function">
    <text evidence="1">Required for disulfide bond formation in some periplasmic proteins. Acts by transferring its disulfide bond to other proteins and is reduced in the process.</text>
</comment>
<protein>
    <recommendedName>
        <fullName evidence="1">Thiol:disulfide interchange protein</fullName>
    </recommendedName>
</protein>
<dbReference type="PANTHER" id="PTHR35272:SF4">
    <property type="entry name" value="THIOL:DISULFIDE INTERCHANGE PROTEIN DSBG"/>
    <property type="match status" value="1"/>
</dbReference>
<feature type="signal peptide" evidence="1">
    <location>
        <begin position="1"/>
        <end position="22"/>
    </location>
</feature>
<evidence type="ECO:0000313" key="4">
    <source>
        <dbReference type="Proteomes" id="UP000095342"/>
    </source>
</evidence>
<keyword evidence="1" id="KW-0574">Periplasm</keyword>
<feature type="domain" description="Thioredoxin-like fold" evidence="2">
    <location>
        <begin position="125"/>
        <end position="250"/>
    </location>
</feature>
<dbReference type="InterPro" id="IPR033954">
    <property type="entry name" value="DiS-bond_Isoase_DsbC/G"/>
</dbReference>
<organism evidence="3 4">
    <name type="scientific">Acidihalobacter aeolianus</name>
    <dbReference type="NCBI Taxonomy" id="2792603"/>
    <lineage>
        <taxon>Bacteria</taxon>
        <taxon>Pseudomonadati</taxon>
        <taxon>Pseudomonadota</taxon>
        <taxon>Gammaproteobacteria</taxon>
        <taxon>Chromatiales</taxon>
        <taxon>Ectothiorhodospiraceae</taxon>
        <taxon>Acidihalobacter</taxon>
    </lineage>
</organism>
<dbReference type="InterPro" id="IPR012336">
    <property type="entry name" value="Thioredoxin-like_fold"/>
</dbReference>
<name>A0A1D8KCV2_9GAMM</name>